<accession>A0A2K5MK35</accession>
<feature type="compositionally biased region" description="Basic and acidic residues" evidence="1">
    <location>
        <begin position="169"/>
        <end position="178"/>
    </location>
</feature>
<evidence type="ECO:0000256" key="1">
    <source>
        <dbReference type="SAM" id="MobiDB-lite"/>
    </source>
</evidence>
<dbReference type="AlphaFoldDB" id="A0A2K5MK35"/>
<dbReference type="Proteomes" id="UP000233060">
    <property type="component" value="Unassembled WGS sequence"/>
</dbReference>
<feature type="region of interest" description="Disordered" evidence="1">
    <location>
        <begin position="116"/>
        <end position="178"/>
    </location>
</feature>
<feature type="compositionally biased region" description="Low complexity" evidence="1">
    <location>
        <begin position="25"/>
        <end position="37"/>
    </location>
</feature>
<dbReference type="Ensembl" id="ENSCATT00000049807.1">
    <property type="protein sequence ID" value="ENSCATP00000025576.1"/>
    <property type="gene ID" value="ENSCATG00000036252.1"/>
</dbReference>
<name>A0A2K5MK35_CERAT</name>
<proteinExistence type="predicted"/>
<dbReference type="GeneTree" id="ENSGT00390000004169"/>
<feature type="compositionally biased region" description="Basic residues" evidence="1">
    <location>
        <begin position="157"/>
        <end position="168"/>
    </location>
</feature>
<reference evidence="2" key="2">
    <citation type="submission" date="2025-09" db="UniProtKB">
        <authorList>
            <consortium name="Ensembl"/>
        </authorList>
    </citation>
    <scope>IDENTIFICATION</scope>
</reference>
<dbReference type="PANTHER" id="PTHR21838">
    <property type="entry name" value="COILED-COIL DOMAIN-CONTAINING PROTEIN 137"/>
    <property type="match status" value="1"/>
</dbReference>
<dbReference type="OMA" id="CQKMKNP"/>
<evidence type="ECO:0000313" key="2">
    <source>
        <dbReference type="Ensembl" id="ENSCATP00000025576.1"/>
    </source>
</evidence>
<reference evidence="2" key="1">
    <citation type="submission" date="2025-08" db="UniProtKB">
        <authorList>
            <consortium name="Ensembl"/>
        </authorList>
    </citation>
    <scope>IDENTIFICATION</scope>
</reference>
<organism evidence="2 3">
    <name type="scientific">Cercocebus atys</name>
    <name type="common">Sooty mangabey</name>
    <name type="synonym">Cercocebus torquatus atys</name>
    <dbReference type="NCBI Taxonomy" id="9531"/>
    <lineage>
        <taxon>Eukaryota</taxon>
        <taxon>Metazoa</taxon>
        <taxon>Chordata</taxon>
        <taxon>Craniata</taxon>
        <taxon>Vertebrata</taxon>
        <taxon>Euteleostomi</taxon>
        <taxon>Mammalia</taxon>
        <taxon>Eutheria</taxon>
        <taxon>Euarchontoglires</taxon>
        <taxon>Primates</taxon>
        <taxon>Haplorrhini</taxon>
        <taxon>Catarrhini</taxon>
        <taxon>Cercopithecidae</taxon>
        <taxon>Cercopithecinae</taxon>
        <taxon>Cercocebus</taxon>
    </lineage>
</organism>
<dbReference type="PANTHER" id="PTHR21838:SF2">
    <property type="entry name" value="COILED-COIL DOMAIN-CONTAINING PROTEIN 137"/>
    <property type="match status" value="1"/>
</dbReference>
<sequence>MEEGRSGFTREAFSMEMAQAGGGAAVPRVPVGPGSPRRVQRRHQGQPLGKQRPVPWSGLRSKEKKVNCMPKNQDEEEIPFWLGEIMGSCQKMKNPIGNKKRKKAAQVAFRKTLEKEAKGVEPDIAIPKFKQRKGDKNQATRQPDVQAAPKEKSELKKAKKAFQKRRLDKVRQKKEEKMADRLEQQLLRDTMKFGEVVLQPPELTTRPGRSISKDQPGRRSQMLRMLLSPGGVSQPLTASLAYQRIEAVQAYRALKQRLLQGERPHLTSRKKPEPQL</sequence>
<feature type="region of interest" description="Disordered" evidence="1">
    <location>
        <begin position="1"/>
        <end position="71"/>
    </location>
</feature>
<evidence type="ECO:0008006" key="4">
    <source>
        <dbReference type="Google" id="ProtNLM"/>
    </source>
</evidence>
<keyword evidence="3" id="KW-1185">Reference proteome</keyword>
<dbReference type="InterPro" id="IPR026680">
    <property type="entry name" value="CCDC137"/>
</dbReference>
<feature type="region of interest" description="Disordered" evidence="1">
    <location>
        <begin position="200"/>
        <end position="219"/>
    </location>
</feature>
<protein>
    <recommendedName>
        <fullName evidence="4">Coiled-coil domain containing 137</fullName>
    </recommendedName>
</protein>
<dbReference type="GO" id="GO:0005634">
    <property type="term" value="C:nucleus"/>
    <property type="evidence" value="ECO:0007669"/>
    <property type="project" value="TreeGrafter"/>
</dbReference>
<evidence type="ECO:0000313" key="3">
    <source>
        <dbReference type="Proteomes" id="UP000233060"/>
    </source>
</evidence>